<dbReference type="AlphaFoldDB" id="A0A1Y5F7E0"/>
<sequence>MKEETNLFELWESKILSKMNLFSDFQGDYSEFHITLHNATWCPDCERESTDLLAMIKVLDKSSPKLEIIHYEDRAEYKDKKDRGQLSIHCLPTIIFHDKLQREIGRIEEQSIPSFHTVAHSLLVSS</sequence>
<evidence type="ECO:0008006" key="3">
    <source>
        <dbReference type="Google" id="ProtNLM"/>
    </source>
</evidence>
<evidence type="ECO:0000313" key="2">
    <source>
        <dbReference type="Proteomes" id="UP000196531"/>
    </source>
</evidence>
<name>A0A1Y5F7E0_9BACT</name>
<dbReference type="Proteomes" id="UP000196531">
    <property type="component" value="Unassembled WGS sequence"/>
</dbReference>
<gene>
    <name evidence="1" type="ORF">A9Q84_18170</name>
</gene>
<dbReference type="SUPFAM" id="SSF52833">
    <property type="entry name" value="Thioredoxin-like"/>
    <property type="match status" value="1"/>
</dbReference>
<dbReference type="InterPro" id="IPR036249">
    <property type="entry name" value="Thioredoxin-like_sf"/>
</dbReference>
<dbReference type="EMBL" id="MAAO01000011">
    <property type="protein sequence ID" value="OUR94229.1"/>
    <property type="molecule type" value="Genomic_DNA"/>
</dbReference>
<evidence type="ECO:0000313" key="1">
    <source>
        <dbReference type="EMBL" id="OUR94229.1"/>
    </source>
</evidence>
<accession>A0A1Y5F7E0</accession>
<proteinExistence type="predicted"/>
<reference evidence="2" key="1">
    <citation type="journal article" date="2017" name="Proc. Natl. Acad. Sci. U.S.A.">
        <title>Simulation of Deepwater Horizon oil plume reveals substrate specialization within a complex community of hydrocarbon-degraders.</title>
        <authorList>
            <person name="Hu P."/>
            <person name="Dubinsky E.A."/>
            <person name="Probst A.J."/>
            <person name="Wang J."/>
            <person name="Sieber C.M.K."/>
            <person name="Tom L.M."/>
            <person name="Gardinali P."/>
            <person name="Banfield J.F."/>
            <person name="Atlas R.M."/>
            <person name="Andersen G.L."/>
        </authorList>
    </citation>
    <scope>NUCLEOTIDE SEQUENCE [LARGE SCALE GENOMIC DNA]</scope>
</reference>
<protein>
    <recommendedName>
        <fullName evidence="3">Thioredoxin domain-containing protein</fullName>
    </recommendedName>
</protein>
<comment type="caution">
    <text evidence="1">The sequence shown here is derived from an EMBL/GenBank/DDBJ whole genome shotgun (WGS) entry which is preliminary data.</text>
</comment>
<dbReference type="CDD" id="cd01659">
    <property type="entry name" value="TRX_superfamily"/>
    <property type="match status" value="1"/>
</dbReference>
<organism evidence="1 2">
    <name type="scientific">Halobacteriovorax marinus</name>
    <dbReference type="NCBI Taxonomy" id="97084"/>
    <lineage>
        <taxon>Bacteria</taxon>
        <taxon>Pseudomonadati</taxon>
        <taxon>Bdellovibrionota</taxon>
        <taxon>Bacteriovoracia</taxon>
        <taxon>Bacteriovoracales</taxon>
        <taxon>Halobacteriovoraceae</taxon>
        <taxon>Halobacteriovorax</taxon>
    </lineage>
</organism>
<dbReference type="Gene3D" id="3.40.30.10">
    <property type="entry name" value="Glutaredoxin"/>
    <property type="match status" value="1"/>
</dbReference>